<keyword evidence="3" id="KW-1185">Reference proteome</keyword>
<comment type="caution">
    <text evidence="2">The sequence shown here is derived from an EMBL/GenBank/DDBJ whole genome shotgun (WGS) entry which is preliminary data.</text>
</comment>
<dbReference type="SUPFAM" id="SSF48371">
    <property type="entry name" value="ARM repeat"/>
    <property type="match status" value="1"/>
</dbReference>
<dbReference type="Proteomes" id="UP001432401">
    <property type="component" value="Unassembled WGS sequence"/>
</dbReference>
<dbReference type="InterPro" id="IPR016024">
    <property type="entry name" value="ARM-type_fold"/>
</dbReference>
<evidence type="ECO:0000313" key="3">
    <source>
        <dbReference type="Proteomes" id="UP001432401"/>
    </source>
</evidence>
<protein>
    <submittedName>
        <fullName evidence="2">Uncharacterized protein</fullName>
    </submittedName>
</protein>
<feature type="region of interest" description="Disordered" evidence="1">
    <location>
        <begin position="175"/>
        <end position="211"/>
    </location>
</feature>
<proteinExistence type="predicted"/>
<sequence>MTDPLTWAADVHDVPWDTLEDLDGPATGIPGLLVQAFDPSPQEAVDAVEEIADRVDTTVRLWVPVPEPDVLTSSVPALLPFLVRIASDRDRPDEARVAALNLVADLADLAHRVRPEHLDAAWPGAWADQGPRVEALLGDPHPSVLLLAVDALAREPRTAPRLLRVLRDRWEAVGDGGDGGHGADGAQDASGGAGAPPRRDRAGTGAGEAADRRTRLRLLTRAVRLLDSVPGPTPPDVRSWLLDRGKRGDLDERMVVAFASPALVPEDPLPLVLEGIAGEGAGPAAGRPLWLEVAALAPAGDALRVRHGLRLVARALAGDRQGRERIVDALIDHPRAPVRLGAVRLARDLVAEYRSAGERWAGPAGALLDDPDPGVRTWSLQLLAVAGGAAGPCADRLAALAEADGEGSDTALLTLALVGDARAATLLLARADRPRFGFGRGGPHHTSGPGPEDVLGRLPAHADVLLPHLRERLRGGDADTEVLLRSLAGWGPAAAPLADDVAALLDDRALAGAALRVLAGIGPAAAAHADRVRASGGVEAAHAHHRITGDAGTALDLLGPPSRQLVRDERVQVLLDGIGPPADRFAPHLREHLEDHLASGCLRETRALSALWSTTGDTPLVLRCLLSPRNRVLTTWAATRVGPPAVRLLGRIGPDAAEALPPLRALRDSGRSALPSWTDAGWRDTLRDRRLVDDVREAIGRIGAG</sequence>
<reference evidence="2 3" key="1">
    <citation type="submission" date="2024-06" db="EMBL/GenBank/DDBJ databases">
        <authorList>
            <person name="Bataeva Y.V."/>
            <person name="Grigorian L.N."/>
            <person name="Solomentsev V.I."/>
        </authorList>
    </citation>
    <scope>NUCLEOTIDE SEQUENCE [LARGE SCALE GENOMIC DNA]</scope>
    <source>
        <strain evidence="3">SCPM-O-B-12605 (RCAM04882)</strain>
    </source>
</reference>
<organism evidence="2 3">
    <name type="scientific">Nocardiopsis tropica</name>
    <dbReference type="NCBI Taxonomy" id="109330"/>
    <lineage>
        <taxon>Bacteria</taxon>
        <taxon>Bacillati</taxon>
        <taxon>Actinomycetota</taxon>
        <taxon>Actinomycetes</taxon>
        <taxon>Streptosporangiales</taxon>
        <taxon>Nocardiopsidaceae</taxon>
        <taxon>Nocardiopsis</taxon>
    </lineage>
</organism>
<dbReference type="EMBL" id="JBEQNB010000004">
    <property type="protein sequence ID" value="MES0833988.1"/>
    <property type="molecule type" value="Genomic_DNA"/>
</dbReference>
<evidence type="ECO:0000256" key="1">
    <source>
        <dbReference type="SAM" id="MobiDB-lite"/>
    </source>
</evidence>
<evidence type="ECO:0000313" key="2">
    <source>
        <dbReference type="EMBL" id="MES0833988.1"/>
    </source>
</evidence>
<gene>
    <name evidence="2" type="ORF">ABUK86_09385</name>
</gene>
<dbReference type="RefSeq" id="WP_352983266.1">
    <property type="nucleotide sequence ID" value="NZ_JBEQNA010000005.1"/>
</dbReference>
<name>A0ABV1ZSF0_9ACTN</name>
<accession>A0ABV1ZSF0</accession>